<organism evidence="2">
    <name type="scientific">Amphimedon queenslandica</name>
    <name type="common">Sponge</name>
    <dbReference type="NCBI Taxonomy" id="400682"/>
    <lineage>
        <taxon>Eukaryota</taxon>
        <taxon>Metazoa</taxon>
        <taxon>Porifera</taxon>
        <taxon>Demospongiae</taxon>
        <taxon>Heteroscleromorpha</taxon>
        <taxon>Haplosclerida</taxon>
        <taxon>Niphatidae</taxon>
        <taxon>Amphimedon</taxon>
    </lineage>
</organism>
<proteinExistence type="predicted"/>
<accession>A0A1X7TEY4</accession>
<sequence length="85" mass="9876">KERRLVFSLNYGNIDAVLAKIVMIENIVQSRQNEVSFNTSWLENLYEEIILETQGDRITPLVSNPGRIMLTSSRIYFQPFNNVEV</sequence>
<dbReference type="OrthoDB" id="26681at2759"/>
<feature type="domain" description="BEACH-type PH" evidence="1">
    <location>
        <begin position="44"/>
        <end position="85"/>
    </location>
</feature>
<dbReference type="InParanoid" id="A0A1X7TEY4"/>
<dbReference type="InterPro" id="IPR023362">
    <property type="entry name" value="PH-BEACH_dom"/>
</dbReference>
<reference evidence="2" key="1">
    <citation type="submission" date="2017-05" db="UniProtKB">
        <authorList>
            <consortium name="EnsemblMetazoa"/>
        </authorList>
    </citation>
    <scope>IDENTIFICATION</scope>
</reference>
<dbReference type="PROSITE" id="PS51783">
    <property type="entry name" value="PH_BEACH"/>
    <property type="match status" value="1"/>
</dbReference>
<protein>
    <recommendedName>
        <fullName evidence="1">BEACH-type PH domain-containing protein</fullName>
    </recommendedName>
</protein>
<evidence type="ECO:0000313" key="2">
    <source>
        <dbReference type="EnsemblMetazoa" id="Aqu2.1.13193_001"/>
    </source>
</evidence>
<dbReference type="AlphaFoldDB" id="A0A1X7TEY4"/>
<dbReference type="EnsemblMetazoa" id="Aqu2.1.13193_001">
    <property type="protein sequence ID" value="Aqu2.1.13193_001"/>
    <property type="gene ID" value="Aqu2.1.13193"/>
</dbReference>
<name>A0A1X7TEY4_AMPQE</name>
<evidence type="ECO:0000259" key="1">
    <source>
        <dbReference type="PROSITE" id="PS51783"/>
    </source>
</evidence>